<evidence type="ECO:0000256" key="6">
    <source>
        <dbReference type="ARBA" id="ARBA00019635"/>
    </source>
</evidence>
<evidence type="ECO:0000256" key="13">
    <source>
        <dbReference type="ARBA" id="ARBA00023235"/>
    </source>
</evidence>
<accession>A0A1U7LU04</accession>
<evidence type="ECO:0000256" key="15">
    <source>
        <dbReference type="PROSITE-ProRule" id="PRU01384"/>
    </source>
</evidence>
<dbReference type="PROSITE" id="PS00177">
    <property type="entry name" value="TOPOISOMERASE_II"/>
    <property type="match status" value="1"/>
</dbReference>
<dbReference type="FunFam" id="3.30.565.10:FF:000004">
    <property type="entry name" value="DNA topoisomerase 2"/>
    <property type="match status" value="1"/>
</dbReference>
<dbReference type="InterPro" id="IPR018522">
    <property type="entry name" value="TopoIIA_CS"/>
</dbReference>
<comment type="caution">
    <text evidence="19">The sequence shown here is derived from an EMBL/GenBank/DDBJ whole genome shotgun (WGS) entry which is preliminary data.</text>
</comment>
<dbReference type="PANTHER" id="PTHR10169">
    <property type="entry name" value="DNA TOPOISOMERASE/GYRASE"/>
    <property type="match status" value="1"/>
</dbReference>
<dbReference type="InterPro" id="IPR001241">
    <property type="entry name" value="Topo_IIA"/>
</dbReference>
<dbReference type="PRINTS" id="PR00418">
    <property type="entry name" value="TPI2FAMILY"/>
</dbReference>
<feature type="compositionally biased region" description="Basic residues" evidence="17">
    <location>
        <begin position="60"/>
        <end position="77"/>
    </location>
</feature>
<keyword evidence="12 15" id="KW-0238">DNA-binding</keyword>
<evidence type="ECO:0000256" key="2">
    <source>
        <dbReference type="ARBA" id="ARBA00001913"/>
    </source>
</evidence>
<feature type="compositionally biased region" description="Acidic residues" evidence="17">
    <location>
        <begin position="1506"/>
        <end position="1525"/>
    </location>
</feature>
<feature type="region of interest" description="Disordered" evidence="17">
    <location>
        <begin position="24"/>
        <end position="116"/>
    </location>
</feature>
<keyword evidence="20" id="KW-1185">Reference proteome</keyword>
<dbReference type="InterPro" id="IPR013759">
    <property type="entry name" value="Topo_IIA_B_C"/>
</dbReference>
<dbReference type="GO" id="GO:0000791">
    <property type="term" value="C:euchromatin"/>
    <property type="evidence" value="ECO:0007669"/>
    <property type="project" value="EnsemblFungi"/>
</dbReference>
<dbReference type="InterPro" id="IPR003594">
    <property type="entry name" value="HATPase_dom"/>
</dbReference>
<dbReference type="CDD" id="cd03365">
    <property type="entry name" value="TOPRIM_TopoIIA"/>
    <property type="match status" value="1"/>
</dbReference>
<keyword evidence="9 16" id="KW-0067">ATP-binding</keyword>
<gene>
    <name evidence="19" type="ORF">NEOLI_002520</name>
</gene>
<dbReference type="STRING" id="1198029.A0A1U7LU04"/>
<dbReference type="FunFam" id="3.90.199.10:FF:000002">
    <property type="entry name" value="DNA topoisomerase 2"/>
    <property type="match status" value="1"/>
</dbReference>
<protein>
    <recommendedName>
        <fullName evidence="6 16">DNA topoisomerase 2</fullName>
        <ecNumber evidence="5 16">5.6.2.2</ecNumber>
    </recommendedName>
</protein>
<dbReference type="Gene3D" id="1.10.268.10">
    <property type="entry name" value="Topoisomerase, domain 3"/>
    <property type="match status" value="1"/>
</dbReference>
<dbReference type="InterPro" id="IPR036890">
    <property type="entry name" value="HATPase_C_sf"/>
</dbReference>
<comment type="cofactor">
    <cofactor evidence="2">
        <name>Ca(2+)</name>
        <dbReference type="ChEBI" id="CHEBI:29108"/>
    </cofactor>
</comment>
<dbReference type="CDD" id="cd03481">
    <property type="entry name" value="TopoIIA_Trans_ScTopoIIA"/>
    <property type="match status" value="1"/>
</dbReference>
<dbReference type="GO" id="GO:0034506">
    <property type="term" value="C:chromosome, centromeric core domain"/>
    <property type="evidence" value="ECO:0007669"/>
    <property type="project" value="EnsemblFungi"/>
</dbReference>
<comment type="catalytic activity">
    <reaction evidence="1 15 16">
        <text>ATP-dependent breakage, passage and rejoining of double-stranded DNA.</text>
        <dbReference type="EC" id="5.6.2.2"/>
    </reaction>
</comment>
<dbReference type="FunFam" id="3.30.1360.40:FF:000003">
    <property type="entry name" value="DNA topoisomerase 2"/>
    <property type="match status" value="1"/>
</dbReference>
<dbReference type="GO" id="GO:0003918">
    <property type="term" value="F:DNA topoisomerase type II (double strand cut, ATP-hydrolyzing) activity"/>
    <property type="evidence" value="ECO:0007669"/>
    <property type="project" value="UniProtKB-UniRule"/>
</dbReference>
<dbReference type="OMA" id="DVKPHMI"/>
<evidence type="ECO:0000256" key="8">
    <source>
        <dbReference type="ARBA" id="ARBA00022741"/>
    </source>
</evidence>
<dbReference type="OrthoDB" id="276498at2759"/>
<feature type="domain" description="Topo IIA-type catalytic" evidence="18">
    <location>
        <begin position="804"/>
        <end position="1247"/>
    </location>
</feature>
<dbReference type="FunFam" id="3.30.1490.30:FF:000001">
    <property type="entry name" value="DNA topoisomerase 2"/>
    <property type="match status" value="1"/>
</dbReference>
<evidence type="ECO:0000256" key="9">
    <source>
        <dbReference type="ARBA" id="ARBA00022840"/>
    </source>
</evidence>
<dbReference type="GO" id="GO:0005634">
    <property type="term" value="C:nucleus"/>
    <property type="evidence" value="ECO:0007669"/>
    <property type="project" value="EnsemblFungi"/>
</dbReference>
<name>A0A1U7LU04_NEOID</name>
<organism evidence="19 20">
    <name type="scientific">Neolecta irregularis (strain DAH-3)</name>
    <dbReference type="NCBI Taxonomy" id="1198029"/>
    <lineage>
        <taxon>Eukaryota</taxon>
        <taxon>Fungi</taxon>
        <taxon>Dikarya</taxon>
        <taxon>Ascomycota</taxon>
        <taxon>Taphrinomycotina</taxon>
        <taxon>Neolectales</taxon>
        <taxon>Neolectaceae</taxon>
        <taxon>Neolecta</taxon>
    </lineage>
</organism>
<dbReference type="GO" id="GO:0046872">
    <property type="term" value="F:metal ion binding"/>
    <property type="evidence" value="ECO:0007669"/>
    <property type="project" value="UniProtKB-KW"/>
</dbReference>
<dbReference type="InterPro" id="IPR031660">
    <property type="entry name" value="TOPRIM_C"/>
</dbReference>
<evidence type="ECO:0000256" key="10">
    <source>
        <dbReference type="ARBA" id="ARBA00022842"/>
    </source>
</evidence>
<dbReference type="GO" id="GO:0007076">
    <property type="term" value="P:mitotic chromosome condensation"/>
    <property type="evidence" value="ECO:0007669"/>
    <property type="project" value="EnsemblFungi"/>
</dbReference>
<dbReference type="FunFam" id="3.40.50.670:FF:000001">
    <property type="entry name" value="DNA topoisomerase 2"/>
    <property type="match status" value="2"/>
</dbReference>
<keyword evidence="11 15" id="KW-0799">Topoisomerase</keyword>
<keyword evidence="13 15" id="KW-0413">Isomerase</keyword>
<evidence type="ECO:0000256" key="11">
    <source>
        <dbReference type="ARBA" id="ARBA00023029"/>
    </source>
</evidence>
<dbReference type="Gene3D" id="3.30.230.10">
    <property type="match status" value="1"/>
</dbReference>
<evidence type="ECO:0000313" key="19">
    <source>
        <dbReference type="EMBL" id="OLL26098.1"/>
    </source>
</evidence>
<evidence type="ECO:0000256" key="12">
    <source>
        <dbReference type="ARBA" id="ARBA00023125"/>
    </source>
</evidence>
<evidence type="ECO:0000256" key="17">
    <source>
        <dbReference type="SAM" id="MobiDB-lite"/>
    </source>
</evidence>
<dbReference type="GO" id="GO:0000712">
    <property type="term" value="P:resolution of meiotic recombination intermediates"/>
    <property type="evidence" value="ECO:0007669"/>
    <property type="project" value="EnsemblFungi"/>
</dbReference>
<dbReference type="GO" id="GO:0005524">
    <property type="term" value="F:ATP binding"/>
    <property type="evidence" value="ECO:0007669"/>
    <property type="project" value="UniProtKB-UniRule"/>
</dbReference>
<dbReference type="Pfam" id="PF00521">
    <property type="entry name" value="DNA_topoisoIV"/>
    <property type="match status" value="1"/>
</dbReference>
<dbReference type="InterPro" id="IPR001154">
    <property type="entry name" value="TopoII_euk"/>
</dbReference>
<dbReference type="SUPFAM" id="SSF55874">
    <property type="entry name" value="ATPase domain of HSP90 chaperone/DNA topoisomerase II/histidine kinase"/>
    <property type="match status" value="1"/>
</dbReference>
<dbReference type="SMART" id="SM00433">
    <property type="entry name" value="TOP2c"/>
    <property type="match status" value="1"/>
</dbReference>
<dbReference type="Gene3D" id="3.40.50.670">
    <property type="match status" value="1"/>
</dbReference>
<dbReference type="Gene3D" id="3.90.199.10">
    <property type="entry name" value="Topoisomerase II, domain 5"/>
    <property type="match status" value="1"/>
</dbReference>
<dbReference type="PRINTS" id="PR01158">
    <property type="entry name" value="TOPISMRASEII"/>
</dbReference>
<dbReference type="SMART" id="SM00434">
    <property type="entry name" value="TOP4c"/>
    <property type="match status" value="1"/>
</dbReference>
<feature type="compositionally biased region" description="Basic and acidic residues" evidence="17">
    <location>
        <begin position="1409"/>
        <end position="1423"/>
    </location>
</feature>
<dbReference type="InterPro" id="IPR020568">
    <property type="entry name" value="Ribosomal_Su5_D2-typ_SF"/>
</dbReference>
<comment type="function">
    <text evidence="14 16">Control of topological states of DNA by transient breakage and subsequent rejoining of DNA strands. Topoisomerase II makes double-strand breaks.</text>
</comment>
<dbReference type="InterPro" id="IPR014721">
    <property type="entry name" value="Ribsml_uS5_D2-typ_fold_subgr"/>
</dbReference>
<evidence type="ECO:0000313" key="20">
    <source>
        <dbReference type="Proteomes" id="UP000186594"/>
    </source>
</evidence>
<feature type="region of interest" description="Disordered" evidence="17">
    <location>
        <begin position="1268"/>
        <end position="1366"/>
    </location>
</feature>
<dbReference type="PANTHER" id="PTHR10169:SF38">
    <property type="entry name" value="DNA TOPOISOMERASE 2"/>
    <property type="match status" value="1"/>
</dbReference>
<dbReference type="InterPro" id="IPR050634">
    <property type="entry name" value="DNA_Topoisomerase_II"/>
</dbReference>
<dbReference type="Pfam" id="PF02518">
    <property type="entry name" value="HATPase_c"/>
    <property type="match status" value="1"/>
</dbReference>
<dbReference type="CDD" id="cd00187">
    <property type="entry name" value="TOP4c"/>
    <property type="match status" value="1"/>
</dbReference>
<reference evidence="19 20" key="1">
    <citation type="submission" date="2016-04" db="EMBL/GenBank/DDBJ databases">
        <title>Evolutionary innovation and constraint leading to complex multicellularity in the Ascomycota.</title>
        <authorList>
            <person name="Cisse O."/>
            <person name="Nguyen A."/>
            <person name="Hewitt D.A."/>
            <person name="Jedd G."/>
            <person name="Stajich J.E."/>
        </authorList>
    </citation>
    <scope>NUCLEOTIDE SEQUENCE [LARGE SCALE GENOMIC DNA]</scope>
    <source>
        <strain evidence="19 20">DAH-3</strain>
    </source>
</reference>
<dbReference type="EMBL" id="LXFE01000241">
    <property type="protein sequence ID" value="OLL26098.1"/>
    <property type="molecule type" value="Genomic_DNA"/>
</dbReference>
<evidence type="ECO:0000256" key="3">
    <source>
        <dbReference type="ARBA" id="ARBA00001946"/>
    </source>
</evidence>
<dbReference type="Pfam" id="PF16898">
    <property type="entry name" value="TOPRIM_C"/>
    <property type="match status" value="1"/>
</dbReference>
<dbReference type="GO" id="GO:0006265">
    <property type="term" value="P:DNA topological change"/>
    <property type="evidence" value="ECO:0007669"/>
    <property type="project" value="UniProtKB-UniRule"/>
</dbReference>
<dbReference type="InterPro" id="IPR034157">
    <property type="entry name" value="TOPRIM_TopoII"/>
</dbReference>
<dbReference type="Proteomes" id="UP000186594">
    <property type="component" value="Unassembled WGS sequence"/>
</dbReference>
<dbReference type="CDD" id="cd16930">
    <property type="entry name" value="HATPase_TopII-like"/>
    <property type="match status" value="1"/>
</dbReference>
<evidence type="ECO:0000256" key="5">
    <source>
        <dbReference type="ARBA" id="ARBA00012895"/>
    </source>
</evidence>
<feature type="compositionally biased region" description="Acidic residues" evidence="17">
    <location>
        <begin position="1430"/>
        <end position="1444"/>
    </location>
</feature>
<comment type="cofactor">
    <cofactor evidence="3">
        <name>Mg(2+)</name>
        <dbReference type="ChEBI" id="CHEBI:18420"/>
    </cofactor>
</comment>
<dbReference type="Gene3D" id="3.30.1360.40">
    <property type="match status" value="1"/>
</dbReference>
<dbReference type="InterPro" id="IPR013758">
    <property type="entry name" value="Topo_IIA_A/C_ab"/>
</dbReference>
<dbReference type="GO" id="GO:0006325">
    <property type="term" value="P:chromatin organization"/>
    <property type="evidence" value="ECO:0007669"/>
    <property type="project" value="EnsemblFungi"/>
</dbReference>
<evidence type="ECO:0000256" key="16">
    <source>
        <dbReference type="RuleBase" id="RU362094"/>
    </source>
</evidence>
<dbReference type="Pfam" id="PF00204">
    <property type="entry name" value="DNA_gyraseB"/>
    <property type="match status" value="1"/>
</dbReference>
<dbReference type="SMART" id="SM00387">
    <property type="entry name" value="HATPase_c"/>
    <property type="match status" value="1"/>
</dbReference>
<dbReference type="InterPro" id="IPR002205">
    <property type="entry name" value="Topo_IIA_dom_A"/>
</dbReference>
<dbReference type="PROSITE" id="PS52040">
    <property type="entry name" value="TOPO_IIA"/>
    <property type="match status" value="1"/>
</dbReference>
<sequence length="1525" mass="170969">MASTALVVDISDSDDFVPHRIVTNTKPAKKAAPAKKTLVNSDLDEDDDCSVMDAHDQPKPKKKPPTKPKVAKPKVQKPIKNIPVSNEDDSGMFQDPQTDSSFPESKPTPNGALKPIENELDLDHPAAKKPSGSKNATEQYQKLSQLEHVLKRPDTYIGSREQHNAIQASLLLPDCLISRQATIVPGFYKIFDEILVNAADNKQRDPSMTQIKVTFDREKNEISVMNDGKGIPVEIHAKEKIYIPELIFGNLLTSSNYDDDQKKVTGGRNGYGAKLCNIFSTEFIVETANKKSGKKYKQIWTDNMTVKTKPKISENKKGEEYTKITFKPDLAKFDMEVMDDDIEGVIKRRVYDIAGCVKGIKVYLNGTLLKINSFKKYIDLYVNSKTAEEGGTERKVYHEIVSDRWEVAVTHSDGQFNQVSFVNSIATTRGGTHVDMVTDQIVKKLAEIIKKKKAHPIKNFQIKNQMWVFVNSLVENPAFDSQTKETLTLKNSAFGSKCVLSEEFIKKVSKSAIVENIMNFSLVRADKELQKSDGSKRSRITGIPKLEDANNAGTKNAHRCTLILTEGDSAKTLAVAGMSVVGRDNFGGKMLNVRDASAAQVSANAEIQAIKRIMGLQHAKAYTSTAELRYGHLMIMTDQDHDGSHIKGLIINYFEKFYPSLLKIPDFLIEFITPIVRCTKKTNKKQTIDFFTLPEYEHWKEANNGGAGWDQKYFKGLGTSKAEDAKRYFSDLDRHLKYFHAMQEGDRILVDLAFSKKKADERKDWLRDFIPGTYLDNSMEKIPISDFINKELILFSMADNIRSIPSVVDGLKPGQRKVIYGLFLKNLRGEIKVAQLGGYVGEKTQYHHGEQSLNMTIIGLAQSFVGSNNVNLLLPNGQFGTRLQGGKDAASARYIFTNLSPLARKLYIQTDNPLLNWLVEEGEQIEPEWYMPILPMVLVNGSEGIGTGWSSSIPNYNPEDIIINLRRLMNGEEVLLMDPWYRGFRGTIEKKDDKQGTYKVTGTIRQVDDTNVEITELPVRYWSQTMKEFLEAGIAGTDKQPAFIKDYNDNNTDTAVQFTVRLTEQGMADALREGLETKFKLTATINTSNMVAFDSQGRLKKYANPEQILIEFYHLRLQFYQKRKDHLADELGKQLDRLSNQVRFIKMIISKELVVSNRKKAEIVTELRERKFTSFPKKKQAKIAGENVETLDGEDDAVEDGKEDPANGYDYLLGKIVEKLLKDHELKESELNELLKLSAKDLWNIDLDQFLEEWEVALKEDEIARTNGKSITSNGSKLGRAKKPAAVKSKKRQSLTDDDADEDFQSKKLKKAPSVKKEVGSKKQSTLAFKKTDTKTATNTDITPPHVEVPVNKSKAPAKRKVAVASYSDEDIKPIVSKRVPAAPTLFSDEDEPVGHSTIIKGESDADGDTEKKGYASKPEPKKIVQATMDESEDEPADDDDDDFGIVSEEEKPVIKAKAKGASGGQKAVQKKRKIAVDSDDSLGQIQPIVARAPRATAPKKPIIETESDSDEVITDESFEDDDEY</sequence>
<dbReference type="FunFam" id="3.30.230.10:FF:000008">
    <property type="entry name" value="DNA topoisomerase 2"/>
    <property type="match status" value="1"/>
</dbReference>
<keyword evidence="7" id="KW-0479">Metal-binding</keyword>
<feature type="compositionally biased region" description="Basic residues" evidence="17">
    <location>
        <begin position="1279"/>
        <end position="1293"/>
    </location>
</feature>
<dbReference type="EC" id="5.6.2.2" evidence="5 16"/>
<feature type="region of interest" description="Disordered" evidence="17">
    <location>
        <begin position="1383"/>
        <end position="1525"/>
    </location>
</feature>
<keyword evidence="8 16" id="KW-0547">Nucleotide-binding</keyword>
<feature type="active site" description="O-(5'-phospho-DNA)-tyrosine intermediate" evidence="15">
    <location>
        <position position="894"/>
    </location>
</feature>
<evidence type="ECO:0000256" key="1">
    <source>
        <dbReference type="ARBA" id="ARBA00000185"/>
    </source>
</evidence>
<proteinExistence type="inferred from homology"/>
<comment type="subunit">
    <text evidence="16">Homodimer.</text>
</comment>
<comment type="similarity">
    <text evidence="4 16">Belongs to the type II topoisomerase family.</text>
</comment>
<evidence type="ECO:0000259" key="18">
    <source>
        <dbReference type="PROSITE" id="PS52040"/>
    </source>
</evidence>
<dbReference type="InterPro" id="IPR013760">
    <property type="entry name" value="Topo_IIA-like_dom_sf"/>
</dbReference>
<keyword evidence="10" id="KW-0460">Magnesium</keyword>
<evidence type="ECO:0000256" key="7">
    <source>
        <dbReference type="ARBA" id="ARBA00022723"/>
    </source>
</evidence>
<dbReference type="InterPro" id="IPR013506">
    <property type="entry name" value="Topo_IIA_bsu_dom2"/>
</dbReference>
<evidence type="ECO:0000256" key="4">
    <source>
        <dbReference type="ARBA" id="ARBA00011080"/>
    </source>
</evidence>
<dbReference type="Gene3D" id="3.30.565.10">
    <property type="entry name" value="Histidine kinase-like ATPase, C-terminal domain"/>
    <property type="match status" value="1"/>
</dbReference>
<dbReference type="SUPFAM" id="SSF56719">
    <property type="entry name" value="Type II DNA topoisomerase"/>
    <property type="match status" value="1"/>
</dbReference>
<dbReference type="GO" id="GO:0003677">
    <property type="term" value="F:DNA binding"/>
    <property type="evidence" value="ECO:0007669"/>
    <property type="project" value="UniProtKB-UniRule"/>
</dbReference>
<dbReference type="InterPro" id="IPR013757">
    <property type="entry name" value="Topo_IIA_A_a_sf"/>
</dbReference>
<dbReference type="Gene3D" id="3.30.1490.30">
    <property type="match status" value="1"/>
</dbReference>
<evidence type="ECO:0000256" key="14">
    <source>
        <dbReference type="ARBA" id="ARBA00053943"/>
    </source>
</evidence>
<feature type="compositionally biased region" description="Low complexity" evidence="17">
    <location>
        <begin position="1491"/>
        <end position="1501"/>
    </location>
</feature>
<dbReference type="SUPFAM" id="SSF54211">
    <property type="entry name" value="Ribosomal protein S5 domain 2-like"/>
    <property type="match status" value="1"/>
</dbReference>